<name>A0A8J4SKB6_9TREM</name>
<dbReference type="OrthoDB" id="6254623at2759"/>
<keyword evidence="4" id="KW-1185">Reference proteome</keyword>
<dbReference type="Pfam" id="PF01593">
    <property type="entry name" value="Amino_oxidase"/>
    <property type="match status" value="1"/>
</dbReference>
<evidence type="ECO:0000313" key="3">
    <source>
        <dbReference type="EMBL" id="KAF5395012.1"/>
    </source>
</evidence>
<evidence type="ECO:0000256" key="1">
    <source>
        <dbReference type="SAM" id="MobiDB-lite"/>
    </source>
</evidence>
<feature type="compositionally biased region" description="Low complexity" evidence="1">
    <location>
        <begin position="217"/>
        <end position="226"/>
    </location>
</feature>
<evidence type="ECO:0000313" key="4">
    <source>
        <dbReference type="Proteomes" id="UP000748531"/>
    </source>
</evidence>
<organism evidence="3 4">
    <name type="scientific">Paragonimus heterotremus</name>
    <dbReference type="NCBI Taxonomy" id="100268"/>
    <lineage>
        <taxon>Eukaryota</taxon>
        <taxon>Metazoa</taxon>
        <taxon>Spiralia</taxon>
        <taxon>Lophotrochozoa</taxon>
        <taxon>Platyhelminthes</taxon>
        <taxon>Trematoda</taxon>
        <taxon>Digenea</taxon>
        <taxon>Plagiorchiida</taxon>
        <taxon>Troglotremata</taxon>
        <taxon>Troglotrematidae</taxon>
        <taxon>Paragonimus</taxon>
    </lineage>
</organism>
<dbReference type="InterPro" id="IPR002937">
    <property type="entry name" value="Amino_oxidase"/>
</dbReference>
<feature type="compositionally biased region" description="Polar residues" evidence="1">
    <location>
        <begin position="348"/>
        <end position="362"/>
    </location>
</feature>
<dbReference type="InterPro" id="IPR050281">
    <property type="entry name" value="Flavin_monoamine_oxidase"/>
</dbReference>
<feature type="region of interest" description="Disordered" evidence="1">
    <location>
        <begin position="217"/>
        <end position="259"/>
    </location>
</feature>
<dbReference type="Gene3D" id="3.50.50.60">
    <property type="entry name" value="FAD/NAD(P)-binding domain"/>
    <property type="match status" value="1"/>
</dbReference>
<reference evidence="3" key="1">
    <citation type="submission" date="2019-05" db="EMBL/GenBank/DDBJ databases">
        <title>Annotation for the trematode Paragonimus heterotremus.</title>
        <authorList>
            <person name="Choi Y.-J."/>
        </authorList>
    </citation>
    <scope>NUCLEOTIDE SEQUENCE</scope>
    <source>
        <strain evidence="3">LC</strain>
    </source>
</reference>
<dbReference type="AlphaFoldDB" id="A0A8J4SKB6"/>
<feature type="domain" description="Amine oxidase" evidence="2">
    <location>
        <begin position="7"/>
        <end position="87"/>
    </location>
</feature>
<feature type="region of interest" description="Disordered" evidence="1">
    <location>
        <begin position="327"/>
        <end position="370"/>
    </location>
</feature>
<dbReference type="EMBL" id="LUCH01017412">
    <property type="protein sequence ID" value="KAF5395012.1"/>
    <property type="molecule type" value="Genomic_DNA"/>
</dbReference>
<protein>
    <recommendedName>
        <fullName evidence="2">Amine oxidase domain-containing protein</fullName>
    </recommendedName>
</protein>
<dbReference type="GO" id="GO:0016491">
    <property type="term" value="F:oxidoreductase activity"/>
    <property type="evidence" value="ECO:0007669"/>
    <property type="project" value="InterPro"/>
</dbReference>
<accession>A0A8J4SKB6</accession>
<gene>
    <name evidence="3" type="ORF">PHET_08875</name>
</gene>
<comment type="caution">
    <text evidence="3">The sequence shown here is derived from an EMBL/GenBank/DDBJ whole genome shotgun (WGS) entry which is preliminary data.</text>
</comment>
<dbReference type="Proteomes" id="UP000748531">
    <property type="component" value="Unassembled WGS sequence"/>
</dbReference>
<dbReference type="PANTHER" id="PTHR10742">
    <property type="entry name" value="FLAVIN MONOAMINE OXIDASE"/>
    <property type="match status" value="1"/>
</dbReference>
<sequence length="370" mass="39878">MYPDRAPLPNPVFTTVTRWSEDPFSLGAYTAGEVGSDDADRHAYAGSLPSADNPRLLFAGEGTVDSSGGQQCTHGAFASGVSRALEILDHMQGFRCRLRDIRIVDYLTGHRTYSHSPHTMLRRGMKRKLDSDTPRIDSFFPTVRMLSDSAISETAKPINKDQTSATTVSEDLGSAISDASEIVQRRSNRLSTWISTQASASLCSTYKKRDLKTTYSASNSTSSLSSFRDDFTPSGSPQEPSDSAGEDELRTSDKKHTRQAICQRTKSSACYFDAPPRFQSPLAVNPLLDDCQTVFSVKSVVDVNKGGAPVAGSTTDVSITSAYFTASSHPTLGPPSSPGPVGKLENSRACNSPTYTSQNNFSKPVGTLDT</sequence>
<dbReference type="PANTHER" id="PTHR10742:SF410">
    <property type="entry name" value="LYSINE-SPECIFIC HISTONE DEMETHYLASE 2"/>
    <property type="match status" value="1"/>
</dbReference>
<proteinExistence type="predicted"/>
<dbReference type="InterPro" id="IPR036188">
    <property type="entry name" value="FAD/NAD-bd_sf"/>
</dbReference>
<evidence type="ECO:0000259" key="2">
    <source>
        <dbReference type="Pfam" id="PF01593"/>
    </source>
</evidence>